<gene>
    <name evidence="8" type="ORF">RRG08_035481</name>
</gene>
<dbReference type="GO" id="GO:0016787">
    <property type="term" value="F:hydrolase activity"/>
    <property type="evidence" value="ECO:0007669"/>
    <property type="project" value="UniProtKB-KW"/>
</dbReference>
<dbReference type="InterPro" id="IPR050951">
    <property type="entry name" value="Retrovirus_Pol_polyprotein"/>
</dbReference>
<evidence type="ECO:0000313" key="9">
    <source>
        <dbReference type="Proteomes" id="UP001283361"/>
    </source>
</evidence>
<evidence type="ECO:0000256" key="3">
    <source>
        <dbReference type="ARBA" id="ARBA00022722"/>
    </source>
</evidence>
<keyword evidence="6" id="KW-0695">RNA-directed DNA polymerase</keyword>
<dbReference type="Pfam" id="PF17917">
    <property type="entry name" value="RT_RNaseH"/>
    <property type="match status" value="1"/>
</dbReference>
<dbReference type="AlphaFoldDB" id="A0AAE1AQB6"/>
<dbReference type="SUPFAM" id="SSF56672">
    <property type="entry name" value="DNA/RNA polymerases"/>
    <property type="match status" value="1"/>
</dbReference>
<dbReference type="InterPro" id="IPR043128">
    <property type="entry name" value="Rev_trsase/Diguanyl_cyclase"/>
</dbReference>
<protein>
    <recommendedName>
        <fullName evidence="7">Reverse transcriptase RNase H-like domain-containing protein</fullName>
    </recommendedName>
</protein>
<accession>A0AAE1AQB6</accession>
<dbReference type="GO" id="GO:0003964">
    <property type="term" value="F:RNA-directed DNA polymerase activity"/>
    <property type="evidence" value="ECO:0007669"/>
    <property type="project" value="UniProtKB-KW"/>
</dbReference>
<dbReference type="FunFam" id="3.10.20.370:FF:000001">
    <property type="entry name" value="Retrovirus-related Pol polyprotein from transposon 17.6-like protein"/>
    <property type="match status" value="1"/>
</dbReference>
<evidence type="ECO:0000259" key="7">
    <source>
        <dbReference type="Pfam" id="PF17917"/>
    </source>
</evidence>
<dbReference type="PANTHER" id="PTHR37984">
    <property type="entry name" value="PROTEIN CBG26694"/>
    <property type="match status" value="1"/>
</dbReference>
<evidence type="ECO:0000256" key="1">
    <source>
        <dbReference type="ARBA" id="ARBA00022679"/>
    </source>
</evidence>
<evidence type="ECO:0000256" key="6">
    <source>
        <dbReference type="ARBA" id="ARBA00022918"/>
    </source>
</evidence>
<keyword evidence="4" id="KW-0255">Endonuclease</keyword>
<dbReference type="CDD" id="cd09274">
    <property type="entry name" value="RNase_HI_RT_Ty3"/>
    <property type="match status" value="1"/>
</dbReference>
<dbReference type="EMBL" id="JAWDGP010001404">
    <property type="protein sequence ID" value="KAK3791993.1"/>
    <property type="molecule type" value="Genomic_DNA"/>
</dbReference>
<proteinExistence type="predicted"/>
<dbReference type="InterPro" id="IPR043502">
    <property type="entry name" value="DNA/RNA_pol_sf"/>
</dbReference>
<organism evidence="8 9">
    <name type="scientific">Elysia crispata</name>
    <name type="common">lettuce slug</name>
    <dbReference type="NCBI Taxonomy" id="231223"/>
    <lineage>
        <taxon>Eukaryota</taxon>
        <taxon>Metazoa</taxon>
        <taxon>Spiralia</taxon>
        <taxon>Lophotrochozoa</taxon>
        <taxon>Mollusca</taxon>
        <taxon>Gastropoda</taxon>
        <taxon>Heterobranchia</taxon>
        <taxon>Euthyneura</taxon>
        <taxon>Panpulmonata</taxon>
        <taxon>Sacoglossa</taxon>
        <taxon>Placobranchoidea</taxon>
        <taxon>Plakobranchidae</taxon>
        <taxon>Elysia</taxon>
    </lineage>
</organism>
<dbReference type="GO" id="GO:0004519">
    <property type="term" value="F:endonuclease activity"/>
    <property type="evidence" value="ECO:0007669"/>
    <property type="project" value="UniProtKB-KW"/>
</dbReference>
<keyword evidence="2" id="KW-0548">Nucleotidyltransferase</keyword>
<dbReference type="PANTHER" id="PTHR37984:SF8">
    <property type="entry name" value="CCHC-TYPE DOMAIN-CONTAINING PROTEIN"/>
    <property type="match status" value="1"/>
</dbReference>
<dbReference type="Gene3D" id="3.30.70.270">
    <property type="match status" value="2"/>
</dbReference>
<keyword evidence="3" id="KW-0540">Nuclease</keyword>
<dbReference type="Proteomes" id="UP001283361">
    <property type="component" value="Unassembled WGS sequence"/>
</dbReference>
<comment type="caution">
    <text evidence="8">The sequence shown here is derived from an EMBL/GenBank/DDBJ whole genome shotgun (WGS) entry which is preliminary data.</text>
</comment>
<evidence type="ECO:0000313" key="8">
    <source>
        <dbReference type="EMBL" id="KAK3791993.1"/>
    </source>
</evidence>
<feature type="domain" description="Reverse transcriptase RNase H-like" evidence="7">
    <location>
        <begin position="139"/>
        <end position="240"/>
    </location>
</feature>
<evidence type="ECO:0000256" key="5">
    <source>
        <dbReference type="ARBA" id="ARBA00022801"/>
    </source>
</evidence>
<reference evidence="8" key="1">
    <citation type="journal article" date="2023" name="G3 (Bethesda)">
        <title>A reference genome for the long-term kleptoplast-retaining sea slug Elysia crispata morphotype clarki.</title>
        <authorList>
            <person name="Eastman K.E."/>
            <person name="Pendleton A.L."/>
            <person name="Shaikh M.A."/>
            <person name="Suttiyut T."/>
            <person name="Ogas R."/>
            <person name="Tomko P."/>
            <person name="Gavelis G."/>
            <person name="Widhalm J.R."/>
            <person name="Wisecaver J.H."/>
        </authorList>
    </citation>
    <scope>NUCLEOTIDE SEQUENCE</scope>
    <source>
        <strain evidence="8">ECLA1</strain>
    </source>
</reference>
<keyword evidence="5" id="KW-0378">Hydrolase</keyword>
<dbReference type="FunFam" id="3.30.70.270:FF:000026">
    <property type="entry name" value="Transposon Ty3-G Gag-Pol polyprotein"/>
    <property type="match status" value="1"/>
</dbReference>
<keyword evidence="9" id="KW-1185">Reference proteome</keyword>
<evidence type="ECO:0000256" key="2">
    <source>
        <dbReference type="ARBA" id="ARBA00022695"/>
    </source>
</evidence>
<evidence type="ECO:0000256" key="4">
    <source>
        <dbReference type="ARBA" id="ARBA00022759"/>
    </source>
</evidence>
<name>A0AAE1AQB6_9GAST</name>
<keyword evidence="1" id="KW-0808">Transferase</keyword>
<dbReference type="InterPro" id="IPR041373">
    <property type="entry name" value="RT_RNaseH"/>
</dbReference>
<sequence length="294" mass="33692">MKTTCVWSSTLEEHKVRLRKVLQRAQECKLKFNKAKCDFAKPTLQYLGHILSPDGLKVDGSKVSAIKNMPSPQNKKDLMRFLGMVTYLTKFIPNMSEATVPLRELLAKDSEWQWLPNHEEAIMKIKDVLSNTPVLAYFDVDKPITVTADASKNGLGAALLQDDKPIAYASRSLSKAEQRYAMIEKEKLAIVFAMERFHQYVYGQPVRVETDHKPLVAIQHKPFNNCPARIQRFLLRLQNYDYEIHYKKGKDQILSDTLSRAVEKENHGQIKTEIPQEEISAMVILVDNMTELSD</sequence>